<reference evidence="2" key="1">
    <citation type="submission" date="2021-05" db="EMBL/GenBank/DDBJ databases">
        <authorList>
            <person name="Alioto T."/>
            <person name="Alioto T."/>
            <person name="Gomez Garrido J."/>
        </authorList>
    </citation>
    <scope>NUCLEOTIDE SEQUENCE</scope>
</reference>
<keyword evidence="1" id="KW-1133">Transmembrane helix</keyword>
<dbReference type="EMBL" id="HBUF01112455">
    <property type="protein sequence ID" value="CAG6640539.1"/>
    <property type="molecule type" value="Transcribed_RNA"/>
</dbReference>
<name>A0A8D8QY03_9HEMI</name>
<keyword evidence="1" id="KW-0472">Membrane</keyword>
<sequence>MVGIYVRGTYNIHLSEIHVSVGIKCVLIFFLNNFLYSIRLMTGHESTTVLMNIYIEYIVDTYSPICPLCNLQAIMNAEHLSLCPDLTDNNNLVGKYWDARRKMT</sequence>
<proteinExistence type="predicted"/>
<organism evidence="2">
    <name type="scientific">Cacopsylla melanoneura</name>
    <dbReference type="NCBI Taxonomy" id="428564"/>
    <lineage>
        <taxon>Eukaryota</taxon>
        <taxon>Metazoa</taxon>
        <taxon>Ecdysozoa</taxon>
        <taxon>Arthropoda</taxon>
        <taxon>Hexapoda</taxon>
        <taxon>Insecta</taxon>
        <taxon>Pterygota</taxon>
        <taxon>Neoptera</taxon>
        <taxon>Paraneoptera</taxon>
        <taxon>Hemiptera</taxon>
        <taxon>Sternorrhyncha</taxon>
        <taxon>Psylloidea</taxon>
        <taxon>Psyllidae</taxon>
        <taxon>Psyllinae</taxon>
        <taxon>Cacopsylla</taxon>
    </lineage>
</organism>
<protein>
    <submittedName>
        <fullName evidence="2">Uncharacterized protein</fullName>
    </submittedName>
</protein>
<dbReference type="EMBL" id="HBUF01112454">
    <property type="protein sequence ID" value="CAG6640538.1"/>
    <property type="molecule type" value="Transcribed_RNA"/>
</dbReference>
<keyword evidence="1" id="KW-0812">Transmembrane</keyword>
<feature type="transmembrane region" description="Helical" evidence="1">
    <location>
        <begin position="17"/>
        <end position="36"/>
    </location>
</feature>
<evidence type="ECO:0000256" key="1">
    <source>
        <dbReference type="SAM" id="Phobius"/>
    </source>
</evidence>
<dbReference type="AlphaFoldDB" id="A0A8D8QY03"/>
<accession>A0A8D8QY03</accession>
<evidence type="ECO:0000313" key="2">
    <source>
        <dbReference type="EMBL" id="CAG6640539.1"/>
    </source>
</evidence>